<evidence type="ECO:0000256" key="7">
    <source>
        <dbReference type="PROSITE-ProRule" id="PRU00259"/>
    </source>
</evidence>
<keyword evidence="3 6" id="KW-0853">WD repeat</keyword>
<dbReference type="CDD" id="cd00200">
    <property type="entry name" value="WD40"/>
    <property type="match status" value="1"/>
</dbReference>
<feature type="repeat" description="ARM" evidence="7">
    <location>
        <begin position="366"/>
        <end position="394"/>
    </location>
</feature>
<feature type="region of interest" description="Disordered" evidence="9">
    <location>
        <begin position="99"/>
        <end position="129"/>
    </location>
</feature>
<dbReference type="InterPro" id="IPR032413">
    <property type="entry name" value="Arm_3"/>
</dbReference>
<accession>A0AAE0BCP1</accession>
<dbReference type="PANTHER" id="PTHR23316">
    <property type="entry name" value="IMPORTIN ALPHA"/>
    <property type="match status" value="1"/>
</dbReference>
<feature type="repeat" description="WD" evidence="6">
    <location>
        <begin position="1664"/>
        <end position="1690"/>
    </location>
</feature>
<dbReference type="InterPro" id="IPR011989">
    <property type="entry name" value="ARM-like"/>
</dbReference>
<dbReference type="Pfam" id="PF00514">
    <property type="entry name" value="Arm"/>
    <property type="match status" value="5"/>
</dbReference>
<keyword evidence="12" id="KW-1185">Reference proteome</keyword>
<dbReference type="InterPro" id="IPR036322">
    <property type="entry name" value="WD40_repeat_dom_sf"/>
</dbReference>
<dbReference type="SUPFAM" id="SSF48371">
    <property type="entry name" value="ARM repeat"/>
    <property type="match status" value="1"/>
</dbReference>
<dbReference type="SMART" id="SM00320">
    <property type="entry name" value="WD40"/>
    <property type="match status" value="4"/>
</dbReference>
<evidence type="ECO:0000256" key="4">
    <source>
        <dbReference type="ARBA" id="ARBA00022737"/>
    </source>
</evidence>
<dbReference type="PROSITE" id="PS50176">
    <property type="entry name" value="ARM_REPEAT"/>
    <property type="match status" value="2"/>
</dbReference>
<comment type="similarity">
    <text evidence="1">Belongs to the importin alpha family.</text>
</comment>
<feature type="domain" description="Nephrocystin 3-like N-terminal" evidence="10">
    <location>
        <begin position="1017"/>
        <end position="1174"/>
    </location>
</feature>
<dbReference type="InterPro" id="IPR016024">
    <property type="entry name" value="ARM-type_fold"/>
</dbReference>
<feature type="repeat" description="ARM" evidence="7">
    <location>
        <begin position="323"/>
        <end position="366"/>
    </location>
</feature>
<comment type="caution">
    <text evidence="11">The sequence shown here is derived from an EMBL/GenBank/DDBJ whole genome shotgun (WGS) entry which is preliminary data.</text>
</comment>
<keyword evidence="5" id="KW-0653">Protein transport</keyword>
<evidence type="ECO:0000313" key="12">
    <source>
        <dbReference type="Proteomes" id="UP001190700"/>
    </source>
</evidence>
<dbReference type="InterPro" id="IPR001680">
    <property type="entry name" value="WD40_rpt"/>
</dbReference>
<proteinExistence type="inferred from homology"/>
<dbReference type="PROSITE" id="PS50294">
    <property type="entry name" value="WD_REPEATS_REGION"/>
    <property type="match status" value="3"/>
</dbReference>
<dbReference type="SMART" id="SM00564">
    <property type="entry name" value="PQQ"/>
    <property type="match status" value="4"/>
</dbReference>
<dbReference type="EMBL" id="LGRX02035713">
    <property type="protein sequence ID" value="KAK3233435.1"/>
    <property type="molecule type" value="Genomic_DNA"/>
</dbReference>
<dbReference type="SMART" id="SM00185">
    <property type="entry name" value="ARM"/>
    <property type="match status" value="8"/>
</dbReference>
<dbReference type="Gene3D" id="2.130.10.10">
    <property type="entry name" value="YVTN repeat-like/Quinoprotein amine dehydrogenase"/>
    <property type="match status" value="2"/>
</dbReference>
<organism evidence="11 12">
    <name type="scientific">Cymbomonas tetramitiformis</name>
    <dbReference type="NCBI Taxonomy" id="36881"/>
    <lineage>
        <taxon>Eukaryota</taxon>
        <taxon>Viridiplantae</taxon>
        <taxon>Chlorophyta</taxon>
        <taxon>Pyramimonadophyceae</taxon>
        <taxon>Pyramimonadales</taxon>
        <taxon>Pyramimonadaceae</taxon>
        <taxon>Cymbomonas</taxon>
    </lineage>
</organism>
<protein>
    <recommendedName>
        <fullName evidence="10">Nephrocystin 3-like N-terminal domain-containing protein</fullName>
    </recommendedName>
</protein>
<dbReference type="Gene3D" id="1.25.10.10">
    <property type="entry name" value="Leucine-rich Repeat Variant"/>
    <property type="match status" value="1"/>
</dbReference>
<keyword evidence="8" id="KW-0175">Coiled coil</keyword>
<dbReference type="Pfam" id="PF16186">
    <property type="entry name" value="Arm_3"/>
    <property type="match status" value="1"/>
</dbReference>
<evidence type="ECO:0000256" key="1">
    <source>
        <dbReference type="ARBA" id="ARBA00010394"/>
    </source>
</evidence>
<evidence type="ECO:0000256" key="2">
    <source>
        <dbReference type="ARBA" id="ARBA00022448"/>
    </source>
</evidence>
<evidence type="ECO:0000256" key="9">
    <source>
        <dbReference type="SAM" id="MobiDB-lite"/>
    </source>
</evidence>
<evidence type="ECO:0000259" key="10">
    <source>
        <dbReference type="Pfam" id="PF24883"/>
    </source>
</evidence>
<feature type="compositionally biased region" description="Basic residues" evidence="9">
    <location>
        <begin position="103"/>
        <end position="120"/>
    </location>
</feature>
<sequence>MWSAICFATLHTNHKEDILSDLLLLTGHCAKGIAVALGEVLELEETLGTTAEALRKNHSRSTPPDLDSQCTRWFNRECYNNFSYLLLISSFFPGGKLNTRKGDARKRRRRRHLKENRRTKQPQPLGLSTSARPDIRLCKQCVLLCSAHLAQESRVMQEREALAAKVRELEAMAQEGAQQLSGEREQEHAELVSAGQLSKQSHQAPEAQLDAPLQGVVSEPEPERIAEEAAQVMKEQEEEHEEHDGQIISEQLRHVAEAEVDALPQGAALEANTSAECKLVSIPTAVEQVSSEDPAVQLQGVRDLRKHLSKERDPPIDMVISTGVVPRLVQLMQISPKPEVQFEATWALTNIASGTSDHTRQVVDGGAVPALVQALQSPNKNVCEQAIWGLGKIARDSPVHRDAVLSEETALSGVLSALQREGAAISALRNAAWTVSNLCQGKPPPQFGTVRAALPVSANLLASCVDEDMLTDICWALSYLSDGPNEKIQAVVDSGVCRRLVELLQHRSPSVVIPALRTVGNIVTGDDVQTQAILDCGALSSLRGLLGEPHKKSIKKEACWTLSNIVAGTKDQIQLAVDAGVFPGVLHLMQHAEFDVKKQAAWVISNCTLGGTRQQIKFLVDKGCIKPLCDLLGVQDSQVMVVVLEGLENILKAGEAEKQPGASHINLYAKLIEETKGRDKIEQLQNHPQDAVHCKAVKILESYFGFIQARRAAEEQARRAAEEHARRESQRLREVNARVLQERKQFSVKLEHMDAEERRLVEGSGVSVAFLQRFERRLRDRFPGRSLSTKEVVEELVIPDTRVSGEGGDEGVRYIDLPEMQRNGQVGRPMYFASHMWGGAFTKLVARVVETLEDADPELVYVGVDIFAISQHGGMGGAMGADLKRLQDCLRASEAGTLLVMDELEETQDDGTVLKLVPLKRAWCVYEIWSTLHLRGERRLRLHESGMARSAWHEVVDELDIRECHAWAQADKRMILASVEQTVGVEALNHRVKALFTLRPLFFEEDMQTLEEGEGALELAAVDAWLETNTWDAGKTLWIEGAAGGGKSTVSSAIVRRHRLQEEAGRALPYAVLHLFVKHNDLRKQDPIAAVRTLAHQLFAAFPGELGEYFCELGAARVEELRSVEEAVEALLRVPIERHLQGRRVAIVVDALDEGVSIAEERLTWMHRCWQNRMARLVCLHLRRLPEGVAVVATSRAAAAGGGYEYLEHLMLSRDAEAVTRRAVEALIRPADAYAALRGALRGEGGGSEAVVAEVERRGRGSMVFCRVVREVVERAPSAVGVAERVPAGVGAAYRAYLEALRGELGRAGCARLVELVRVLAAAREPLSISRLMRCGFADAAEVVRGAGFLFRVSPEFKVLAFHKTVLDFFTDRAAAGEEFFADPALGHRVLFAAIARELPRDGSGAGASPSAFALRHALAHGFAGGSAPGLARVVGGLEFWCACYKAGLGEAVLYDLLGAEDERGAVTAGDEADGACGDEASLPAILRDAKRFFTRYNVELARDPDMIWLRAHDSPDECWFFRQVCERGPPPSGRLLYKPSAVWTPELMAIRGHDGAVYSVAFSVDGKTVASGSDDKTVRLWDAATGEEKAALRGHDDEVFSVAFSAGGKTVASGSDDKTVRLWDAATGERRAVLRGHDEVMSVAFSADGKTVASRSDDKTRADGKTVASGSSDKTVRLWDAATGEEKAALRGHYGEVTSVAFSADGKTVASGSGDETVRLWDAATGEEKAALRGHDDEV</sequence>
<dbReference type="PROSITE" id="PS50082">
    <property type="entry name" value="WD_REPEATS_2"/>
    <property type="match status" value="4"/>
</dbReference>
<keyword evidence="4" id="KW-0677">Repeat</keyword>
<dbReference type="InterPro" id="IPR019775">
    <property type="entry name" value="WD40_repeat_CS"/>
</dbReference>
<dbReference type="InterPro" id="IPR020472">
    <property type="entry name" value="WD40_PAC1"/>
</dbReference>
<gene>
    <name evidence="11" type="ORF">CYMTET_56264</name>
</gene>
<feature type="region of interest" description="Disordered" evidence="9">
    <location>
        <begin position="174"/>
        <end position="216"/>
    </location>
</feature>
<dbReference type="PROSITE" id="PS00678">
    <property type="entry name" value="WD_REPEATS_1"/>
    <property type="match status" value="4"/>
</dbReference>
<dbReference type="InterPro" id="IPR015943">
    <property type="entry name" value="WD40/YVTN_repeat-like_dom_sf"/>
</dbReference>
<feature type="repeat" description="WD" evidence="6">
    <location>
        <begin position="1691"/>
        <end position="1732"/>
    </location>
</feature>
<dbReference type="SUPFAM" id="SSF50978">
    <property type="entry name" value="WD40 repeat-like"/>
    <property type="match status" value="1"/>
</dbReference>
<dbReference type="GO" id="GO:0015031">
    <property type="term" value="P:protein transport"/>
    <property type="evidence" value="ECO:0007669"/>
    <property type="project" value="UniProtKB-KW"/>
</dbReference>
<evidence type="ECO:0000256" key="6">
    <source>
        <dbReference type="PROSITE-ProRule" id="PRU00221"/>
    </source>
</evidence>
<evidence type="ECO:0000256" key="8">
    <source>
        <dbReference type="SAM" id="Coils"/>
    </source>
</evidence>
<feature type="coiled-coil region" evidence="8">
    <location>
        <begin position="710"/>
        <end position="738"/>
    </location>
</feature>
<feature type="repeat" description="WD" evidence="6">
    <location>
        <begin position="1593"/>
        <end position="1634"/>
    </location>
</feature>
<evidence type="ECO:0000256" key="3">
    <source>
        <dbReference type="ARBA" id="ARBA00022574"/>
    </source>
</evidence>
<dbReference type="InterPro" id="IPR018391">
    <property type="entry name" value="PQQ_b-propeller_rpt"/>
</dbReference>
<evidence type="ECO:0000313" key="11">
    <source>
        <dbReference type="EMBL" id="KAK3233435.1"/>
    </source>
</evidence>
<dbReference type="InterPro" id="IPR056884">
    <property type="entry name" value="NPHP3-like_N"/>
</dbReference>
<dbReference type="Pfam" id="PF00400">
    <property type="entry name" value="WD40"/>
    <property type="match status" value="5"/>
</dbReference>
<dbReference type="GO" id="GO:0005634">
    <property type="term" value="C:nucleus"/>
    <property type="evidence" value="ECO:0007669"/>
    <property type="project" value="UniProtKB-ARBA"/>
</dbReference>
<feature type="repeat" description="WD" evidence="6">
    <location>
        <begin position="1551"/>
        <end position="1592"/>
    </location>
</feature>
<dbReference type="FunFam" id="1.25.10.10:FF:000009">
    <property type="entry name" value="Importin subunit alpha"/>
    <property type="match status" value="1"/>
</dbReference>
<dbReference type="PRINTS" id="PR00320">
    <property type="entry name" value="GPROTEINBRPT"/>
</dbReference>
<feature type="non-terminal residue" evidence="11">
    <location>
        <position position="1740"/>
    </location>
</feature>
<reference evidence="11 12" key="1">
    <citation type="journal article" date="2015" name="Genome Biol. Evol.">
        <title>Comparative Genomics of a Bacterivorous Green Alga Reveals Evolutionary Causalities and Consequences of Phago-Mixotrophic Mode of Nutrition.</title>
        <authorList>
            <person name="Burns J.A."/>
            <person name="Paasch A."/>
            <person name="Narechania A."/>
            <person name="Kim E."/>
        </authorList>
    </citation>
    <scope>NUCLEOTIDE SEQUENCE [LARGE SCALE GENOMIC DNA]</scope>
    <source>
        <strain evidence="11 12">PLY_AMNH</strain>
    </source>
</reference>
<keyword evidence="2" id="KW-0813">Transport</keyword>
<dbReference type="Pfam" id="PF24883">
    <property type="entry name" value="NPHP3_N"/>
    <property type="match status" value="1"/>
</dbReference>
<evidence type="ECO:0000256" key="5">
    <source>
        <dbReference type="ARBA" id="ARBA00022927"/>
    </source>
</evidence>
<dbReference type="InterPro" id="IPR000225">
    <property type="entry name" value="Armadillo"/>
</dbReference>
<dbReference type="Proteomes" id="UP001190700">
    <property type="component" value="Unassembled WGS sequence"/>
</dbReference>
<name>A0AAE0BCP1_9CHLO</name>